<keyword evidence="19" id="KW-1185">Reference proteome</keyword>
<keyword evidence="13" id="KW-0407">Ion channel</keyword>
<evidence type="ECO:0000256" key="2">
    <source>
        <dbReference type="ARBA" id="ARBA00005653"/>
    </source>
</evidence>
<evidence type="ECO:0000313" key="19">
    <source>
        <dbReference type="Proteomes" id="UP000886520"/>
    </source>
</evidence>
<evidence type="ECO:0000256" key="8">
    <source>
        <dbReference type="ARBA" id="ARBA00022837"/>
    </source>
</evidence>
<dbReference type="Proteomes" id="UP000886520">
    <property type="component" value="Chromosome 3"/>
</dbReference>
<keyword evidence="5" id="KW-0107">Calcium channel</keyword>
<keyword evidence="12 16" id="KW-0472">Membrane</keyword>
<feature type="domain" description="Calcium uniporter protein C-terminal" evidence="17">
    <location>
        <begin position="120"/>
        <end position="260"/>
    </location>
</feature>
<evidence type="ECO:0000256" key="9">
    <source>
        <dbReference type="ARBA" id="ARBA00022989"/>
    </source>
</evidence>
<feature type="transmembrane region" description="Helical" evidence="16">
    <location>
        <begin position="206"/>
        <end position="225"/>
    </location>
</feature>
<comment type="similarity">
    <text evidence="2">Belongs to the MCU (TC 1.A.77) family.</text>
</comment>
<evidence type="ECO:0000256" key="1">
    <source>
        <dbReference type="ARBA" id="ARBA00004448"/>
    </source>
</evidence>
<keyword evidence="11" id="KW-0496">Mitochondrion</keyword>
<dbReference type="GO" id="GO:0036444">
    <property type="term" value="P:calcium import into the mitochondrion"/>
    <property type="evidence" value="ECO:0007669"/>
    <property type="project" value="TreeGrafter"/>
</dbReference>
<evidence type="ECO:0000256" key="12">
    <source>
        <dbReference type="ARBA" id="ARBA00023136"/>
    </source>
</evidence>
<dbReference type="OrthoDB" id="278338at2759"/>
<keyword evidence="8" id="KW-0106">Calcium</keyword>
<keyword evidence="10" id="KW-0406">Ion transport</keyword>
<comment type="caution">
    <text evidence="18">The sequence shown here is derived from an EMBL/GenBank/DDBJ whole genome shotgun (WGS) entry which is preliminary data.</text>
</comment>
<evidence type="ECO:0000313" key="18">
    <source>
        <dbReference type="EMBL" id="KAI5082782.1"/>
    </source>
</evidence>
<comment type="catalytic activity">
    <reaction evidence="14">
        <text>Ca(2+)(in) = Ca(2+)(out)</text>
        <dbReference type="Rhea" id="RHEA:29671"/>
        <dbReference type="ChEBI" id="CHEBI:29108"/>
    </reaction>
</comment>
<organism evidence="18 19">
    <name type="scientific">Adiantum capillus-veneris</name>
    <name type="common">Maidenhair fern</name>
    <dbReference type="NCBI Taxonomy" id="13818"/>
    <lineage>
        <taxon>Eukaryota</taxon>
        <taxon>Viridiplantae</taxon>
        <taxon>Streptophyta</taxon>
        <taxon>Embryophyta</taxon>
        <taxon>Tracheophyta</taxon>
        <taxon>Polypodiopsida</taxon>
        <taxon>Polypodiidae</taxon>
        <taxon>Polypodiales</taxon>
        <taxon>Pteridineae</taxon>
        <taxon>Pteridaceae</taxon>
        <taxon>Vittarioideae</taxon>
        <taxon>Adiantum</taxon>
    </lineage>
</organism>
<keyword evidence="9 16" id="KW-1133">Transmembrane helix</keyword>
<feature type="region of interest" description="Disordered" evidence="15">
    <location>
        <begin position="70"/>
        <end position="96"/>
    </location>
</feature>
<feature type="compositionally biased region" description="Low complexity" evidence="15">
    <location>
        <begin position="87"/>
        <end position="96"/>
    </location>
</feature>
<evidence type="ECO:0000256" key="10">
    <source>
        <dbReference type="ARBA" id="ARBA00023065"/>
    </source>
</evidence>
<dbReference type="InterPro" id="IPR006769">
    <property type="entry name" value="MCU_C"/>
</dbReference>
<keyword evidence="3" id="KW-0813">Transport</keyword>
<gene>
    <name evidence="18" type="ORF">GOP47_0002525</name>
</gene>
<protein>
    <recommendedName>
        <fullName evidence="17">Calcium uniporter protein C-terminal domain-containing protein</fullName>
    </recommendedName>
</protein>
<name>A0A9D4VC86_ADICA</name>
<dbReference type="GO" id="GO:0051560">
    <property type="term" value="P:mitochondrial calcium ion homeostasis"/>
    <property type="evidence" value="ECO:0007669"/>
    <property type="project" value="InterPro"/>
</dbReference>
<evidence type="ECO:0000256" key="5">
    <source>
        <dbReference type="ARBA" id="ARBA00022673"/>
    </source>
</evidence>
<dbReference type="GO" id="GO:0015292">
    <property type="term" value="F:uniporter activity"/>
    <property type="evidence" value="ECO:0007669"/>
    <property type="project" value="TreeGrafter"/>
</dbReference>
<dbReference type="InterPro" id="IPR039055">
    <property type="entry name" value="MCU_fam"/>
</dbReference>
<dbReference type="AlphaFoldDB" id="A0A9D4VC86"/>
<evidence type="ECO:0000256" key="13">
    <source>
        <dbReference type="ARBA" id="ARBA00023303"/>
    </source>
</evidence>
<dbReference type="EMBL" id="JABFUD020000002">
    <property type="protein sequence ID" value="KAI5082782.1"/>
    <property type="molecule type" value="Genomic_DNA"/>
</dbReference>
<dbReference type="PANTHER" id="PTHR13462">
    <property type="entry name" value="CALCIUM UNIPORTER PROTEIN, MITOCHONDRIAL"/>
    <property type="match status" value="1"/>
</dbReference>
<evidence type="ECO:0000259" key="17">
    <source>
        <dbReference type="Pfam" id="PF04678"/>
    </source>
</evidence>
<dbReference type="PANTHER" id="PTHR13462:SF10">
    <property type="entry name" value="CALCIUM UNIPORTER PROTEIN, MITOCHONDRIAL"/>
    <property type="match status" value="1"/>
</dbReference>
<evidence type="ECO:0000256" key="3">
    <source>
        <dbReference type="ARBA" id="ARBA00022448"/>
    </source>
</evidence>
<keyword evidence="4" id="KW-0109">Calcium transport</keyword>
<evidence type="ECO:0000256" key="15">
    <source>
        <dbReference type="SAM" id="MobiDB-lite"/>
    </source>
</evidence>
<sequence length="277" mass="31752">MALRRSVAGLLRNANRAMVYVGTQHPHPHHEQHLHHHHHHHYSAYGSQGLHVFLATLPGPPLGLTNFSTEAAPSSEDPLDFHNEEGPPAAASAAPALSNAETRKLLKLIKVRLLQMPRLKRHRAFLEPDKVAELLAKTMPFHLASENDPRIEELAQLQKEKEEIDRTAQKQVRKMLWGALGGFTLQSAIFFRLTFWDLSWDVMEPITFFVTSSSLLAGFFFFVLTHRDPSYHDLMNTLLSNKQQKLMKKKHFNVERFKQLQVQCCVPNHENQVHARH</sequence>
<proteinExistence type="inferred from homology"/>
<keyword evidence="6 16" id="KW-0812">Transmembrane</keyword>
<dbReference type="GO" id="GO:1990246">
    <property type="term" value="C:uniplex complex"/>
    <property type="evidence" value="ECO:0007669"/>
    <property type="project" value="TreeGrafter"/>
</dbReference>
<dbReference type="Pfam" id="PF04678">
    <property type="entry name" value="MCU"/>
    <property type="match status" value="1"/>
</dbReference>
<evidence type="ECO:0000256" key="4">
    <source>
        <dbReference type="ARBA" id="ARBA00022568"/>
    </source>
</evidence>
<accession>A0A9D4VC86</accession>
<evidence type="ECO:0000256" key="14">
    <source>
        <dbReference type="ARBA" id="ARBA00036634"/>
    </source>
</evidence>
<reference evidence="18" key="1">
    <citation type="submission" date="2021-01" db="EMBL/GenBank/DDBJ databases">
        <title>Adiantum capillus-veneris genome.</title>
        <authorList>
            <person name="Fang Y."/>
            <person name="Liao Q."/>
        </authorList>
    </citation>
    <scope>NUCLEOTIDE SEQUENCE</scope>
    <source>
        <strain evidence="18">H3</strain>
        <tissue evidence="18">Leaf</tissue>
    </source>
</reference>
<comment type="subcellular location">
    <subcellularLocation>
        <location evidence="1">Mitochondrion inner membrane</location>
        <topology evidence="1">Multi-pass membrane protein</topology>
    </subcellularLocation>
</comment>
<dbReference type="GO" id="GO:0005262">
    <property type="term" value="F:calcium channel activity"/>
    <property type="evidence" value="ECO:0007669"/>
    <property type="project" value="UniProtKB-KW"/>
</dbReference>
<evidence type="ECO:0000256" key="6">
    <source>
        <dbReference type="ARBA" id="ARBA00022692"/>
    </source>
</evidence>
<evidence type="ECO:0000256" key="11">
    <source>
        <dbReference type="ARBA" id="ARBA00023128"/>
    </source>
</evidence>
<feature type="transmembrane region" description="Helical" evidence="16">
    <location>
        <begin position="175"/>
        <end position="194"/>
    </location>
</feature>
<keyword evidence="7" id="KW-0999">Mitochondrion inner membrane</keyword>
<evidence type="ECO:0000256" key="16">
    <source>
        <dbReference type="SAM" id="Phobius"/>
    </source>
</evidence>
<evidence type="ECO:0000256" key="7">
    <source>
        <dbReference type="ARBA" id="ARBA00022792"/>
    </source>
</evidence>